<sequence>MEENDEQTESALLKAYNAIMTLIPGFSEYLLAMPRHSIAALIHEMQDICNRARGDDTHLLRNLVLVAILDDPLTDRLNPPLLESDPKVRRGINHPQFARQIVPFAVYDDLVDEATHDATIAGMQKGTIKINDDSLSMIFWAPKERDPDDEEQGMGRNPLLVRLYRGLWLGKTKAYAAPSSVPRGCNAQAHGHLRVTAESIAYVAMQARFACSAVTDWKLADGDWTMQAFYKNIIEALYLDEDDPDEWAEETLRWWNTEIFGKPEGAEEETIAADEKEASHELKNCRSKREARAAKRAAARRAKAAQAAVV</sequence>
<organism evidence="2 3">
    <name type="scientific">Schizophyllum amplum</name>
    <dbReference type="NCBI Taxonomy" id="97359"/>
    <lineage>
        <taxon>Eukaryota</taxon>
        <taxon>Fungi</taxon>
        <taxon>Dikarya</taxon>
        <taxon>Basidiomycota</taxon>
        <taxon>Agaricomycotina</taxon>
        <taxon>Agaricomycetes</taxon>
        <taxon>Agaricomycetidae</taxon>
        <taxon>Agaricales</taxon>
        <taxon>Schizophyllaceae</taxon>
        <taxon>Schizophyllum</taxon>
    </lineage>
</organism>
<dbReference type="OrthoDB" id="3220614at2759"/>
<dbReference type="Proteomes" id="UP000320762">
    <property type="component" value="Unassembled WGS sequence"/>
</dbReference>
<evidence type="ECO:0000313" key="2">
    <source>
        <dbReference type="EMBL" id="TRM56839.1"/>
    </source>
</evidence>
<proteinExistence type="predicted"/>
<dbReference type="STRING" id="97359.A0A550BWB2"/>
<keyword evidence="3" id="KW-1185">Reference proteome</keyword>
<dbReference type="InterPro" id="IPR046521">
    <property type="entry name" value="DUF6698"/>
</dbReference>
<evidence type="ECO:0000256" key="1">
    <source>
        <dbReference type="SAM" id="MobiDB-lite"/>
    </source>
</evidence>
<gene>
    <name evidence="2" type="ORF">BD626DRAFT_635348</name>
</gene>
<dbReference type="Pfam" id="PF20414">
    <property type="entry name" value="DUF6698"/>
    <property type="match status" value="1"/>
</dbReference>
<feature type="region of interest" description="Disordered" evidence="1">
    <location>
        <begin position="267"/>
        <end position="288"/>
    </location>
</feature>
<name>A0A550BWB2_9AGAR</name>
<dbReference type="AlphaFoldDB" id="A0A550BWB2"/>
<dbReference type="EMBL" id="VDMD01000057">
    <property type="protein sequence ID" value="TRM56839.1"/>
    <property type="molecule type" value="Genomic_DNA"/>
</dbReference>
<accession>A0A550BWB2</accession>
<evidence type="ECO:0000313" key="3">
    <source>
        <dbReference type="Proteomes" id="UP000320762"/>
    </source>
</evidence>
<feature type="compositionally biased region" description="Basic and acidic residues" evidence="1">
    <location>
        <begin position="273"/>
        <end position="288"/>
    </location>
</feature>
<reference evidence="2 3" key="1">
    <citation type="journal article" date="2019" name="New Phytol.">
        <title>Comparative genomics reveals unique wood-decay strategies and fruiting body development in the Schizophyllaceae.</title>
        <authorList>
            <person name="Almasi E."/>
            <person name="Sahu N."/>
            <person name="Krizsan K."/>
            <person name="Balint B."/>
            <person name="Kovacs G.M."/>
            <person name="Kiss B."/>
            <person name="Cseklye J."/>
            <person name="Drula E."/>
            <person name="Henrissat B."/>
            <person name="Nagy I."/>
            <person name="Chovatia M."/>
            <person name="Adam C."/>
            <person name="LaButti K."/>
            <person name="Lipzen A."/>
            <person name="Riley R."/>
            <person name="Grigoriev I.V."/>
            <person name="Nagy L.G."/>
        </authorList>
    </citation>
    <scope>NUCLEOTIDE SEQUENCE [LARGE SCALE GENOMIC DNA]</scope>
    <source>
        <strain evidence="2 3">NL-1724</strain>
    </source>
</reference>
<protein>
    <submittedName>
        <fullName evidence="2">Uncharacterized protein</fullName>
    </submittedName>
</protein>
<comment type="caution">
    <text evidence="2">The sequence shown here is derived from an EMBL/GenBank/DDBJ whole genome shotgun (WGS) entry which is preliminary data.</text>
</comment>